<keyword evidence="11" id="KW-1185">Reference proteome</keyword>
<dbReference type="Proteomes" id="UP000523601">
    <property type="component" value="Unassembled WGS sequence"/>
</dbReference>
<feature type="domain" description="Aminotransferase class V" evidence="9">
    <location>
        <begin position="24"/>
        <end position="394"/>
    </location>
</feature>
<comment type="caution">
    <text evidence="10">The sequence shown here is derived from an EMBL/GenBank/DDBJ whole genome shotgun (WGS) entry which is preliminary data.</text>
</comment>
<dbReference type="InterPro" id="IPR015422">
    <property type="entry name" value="PyrdxlP-dep_Trfase_small"/>
</dbReference>
<comment type="function">
    <text evidence="8">Catalyzes the removal of elemental sulfur and selenium atoms from L-cysteine, L-cystine, L-selenocysteine, and L-selenocystine to produce L-alanine.</text>
</comment>
<evidence type="ECO:0000256" key="4">
    <source>
        <dbReference type="ARBA" id="ARBA00022679"/>
    </source>
</evidence>
<gene>
    <name evidence="10" type="ORF">HJ526_04970</name>
</gene>
<organism evidence="10 11">
    <name type="scientific">Donghicola mangrovi</name>
    <dbReference type="NCBI Taxonomy" id="2729614"/>
    <lineage>
        <taxon>Bacteria</taxon>
        <taxon>Pseudomonadati</taxon>
        <taxon>Pseudomonadota</taxon>
        <taxon>Alphaproteobacteria</taxon>
        <taxon>Rhodobacterales</taxon>
        <taxon>Roseobacteraceae</taxon>
        <taxon>Donghicola</taxon>
    </lineage>
</organism>
<dbReference type="CDD" id="cd06453">
    <property type="entry name" value="SufS_like"/>
    <property type="match status" value="1"/>
</dbReference>
<evidence type="ECO:0000256" key="5">
    <source>
        <dbReference type="ARBA" id="ARBA00022898"/>
    </source>
</evidence>
<dbReference type="EMBL" id="JABCJD010000002">
    <property type="protein sequence ID" value="NVO26760.1"/>
    <property type="molecule type" value="Genomic_DNA"/>
</dbReference>
<comment type="cofactor">
    <cofactor evidence="1 7">
        <name>pyridoxal 5'-phosphate</name>
        <dbReference type="ChEBI" id="CHEBI:597326"/>
    </cofactor>
</comment>
<dbReference type="PANTHER" id="PTHR43586">
    <property type="entry name" value="CYSTEINE DESULFURASE"/>
    <property type="match status" value="1"/>
</dbReference>
<dbReference type="PANTHER" id="PTHR43586:SF8">
    <property type="entry name" value="CYSTEINE DESULFURASE 1, CHLOROPLASTIC"/>
    <property type="match status" value="1"/>
</dbReference>
<dbReference type="InterPro" id="IPR010970">
    <property type="entry name" value="Cys_dSase_SufS"/>
</dbReference>
<accession>A0ABX2PBB5</accession>
<evidence type="ECO:0000256" key="2">
    <source>
        <dbReference type="ARBA" id="ARBA00010447"/>
    </source>
</evidence>
<proteinExistence type="inferred from homology"/>
<protein>
    <recommendedName>
        <fullName evidence="3 8">Cysteine desulfurase</fullName>
        <ecNumber evidence="3 8">2.8.1.7</ecNumber>
    </recommendedName>
</protein>
<evidence type="ECO:0000256" key="6">
    <source>
        <dbReference type="ARBA" id="ARBA00050776"/>
    </source>
</evidence>
<dbReference type="InterPro" id="IPR000192">
    <property type="entry name" value="Aminotrans_V_dom"/>
</dbReference>
<name>A0ABX2PBB5_9RHOB</name>
<keyword evidence="5 8" id="KW-0663">Pyridoxal phosphate</keyword>
<dbReference type="EC" id="2.8.1.7" evidence="3 8"/>
<evidence type="ECO:0000313" key="10">
    <source>
        <dbReference type="EMBL" id="NVO26760.1"/>
    </source>
</evidence>
<evidence type="ECO:0000256" key="8">
    <source>
        <dbReference type="RuleBase" id="RU004506"/>
    </source>
</evidence>
<dbReference type="Pfam" id="PF00266">
    <property type="entry name" value="Aminotran_5"/>
    <property type="match status" value="1"/>
</dbReference>
<dbReference type="SUPFAM" id="SSF53383">
    <property type="entry name" value="PLP-dependent transferases"/>
    <property type="match status" value="1"/>
</dbReference>
<dbReference type="Gene3D" id="3.90.1150.10">
    <property type="entry name" value="Aspartate Aminotransferase, domain 1"/>
    <property type="match status" value="1"/>
</dbReference>
<sequence length="406" mass="43699">MFDVNAIRAEFPILSRQVNGKPLVYLDNGASAQKPQVVIDAITRAYSEEYANVHRGLHFLSNLATEKYEGVRGIVARFLNAPSEDEIVMNTGTTEGINTIAYGWAMPRMQAGDEIVLSTMEHHANIVPWHFLRERQGVVLKWVDPEADGSLDPQKVIDAIGPKTKLVAITQMSNVLGTVVDVKTICAEARARGVPVMVDGSQASVHMPVDVQDIGCDFYAITGHKLYGPSGSGAIFIAKDRLAEMRPFMGGGDMIREVSKDAVSYNDTPMMLEAGTPGIVQQIGLGVALEWMMGVGMANIAAHEASLRDYAQERLLGLNWLQVQGKAPGKGAIFSFTMSGAAHAHDISTILDKKGVAVRAGHHCCGPLMEHLGITASCRASFAAYNTTAEVDALVDALELAQELLG</sequence>
<comment type="similarity">
    <text evidence="2 8">Belongs to the class-V pyridoxal-phosphate-dependent aminotransferase family. Csd subfamily.</text>
</comment>
<evidence type="ECO:0000313" key="11">
    <source>
        <dbReference type="Proteomes" id="UP000523601"/>
    </source>
</evidence>
<evidence type="ECO:0000256" key="7">
    <source>
        <dbReference type="RuleBase" id="RU004504"/>
    </source>
</evidence>
<dbReference type="InterPro" id="IPR015424">
    <property type="entry name" value="PyrdxlP-dep_Trfase"/>
</dbReference>
<dbReference type="InterPro" id="IPR015421">
    <property type="entry name" value="PyrdxlP-dep_Trfase_major"/>
</dbReference>
<dbReference type="RefSeq" id="WP_176853178.1">
    <property type="nucleotide sequence ID" value="NZ_JABCJD010000002.1"/>
</dbReference>
<dbReference type="Gene3D" id="3.40.640.10">
    <property type="entry name" value="Type I PLP-dependent aspartate aminotransferase-like (Major domain)"/>
    <property type="match status" value="1"/>
</dbReference>
<evidence type="ECO:0000256" key="1">
    <source>
        <dbReference type="ARBA" id="ARBA00001933"/>
    </source>
</evidence>
<dbReference type="PROSITE" id="PS00595">
    <property type="entry name" value="AA_TRANSFER_CLASS_5"/>
    <property type="match status" value="1"/>
</dbReference>
<evidence type="ECO:0000259" key="9">
    <source>
        <dbReference type="Pfam" id="PF00266"/>
    </source>
</evidence>
<comment type="catalytic activity">
    <reaction evidence="6 8">
        <text>(sulfur carrier)-H + L-cysteine = (sulfur carrier)-SH + L-alanine</text>
        <dbReference type="Rhea" id="RHEA:43892"/>
        <dbReference type="Rhea" id="RHEA-COMP:14737"/>
        <dbReference type="Rhea" id="RHEA-COMP:14739"/>
        <dbReference type="ChEBI" id="CHEBI:29917"/>
        <dbReference type="ChEBI" id="CHEBI:35235"/>
        <dbReference type="ChEBI" id="CHEBI:57972"/>
        <dbReference type="ChEBI" id="CHEBI:64428"/>
        <dbReference type="EC" id="2.8.1.7"/>
    </reaction>
</comment>
<evidence type="ECO:0000256" key="3">
    <source>
        <dbReference type="ARBA" id="ARBA00012239"/>
    </source>
</evidence>
<dbReference type="NCBIfam" id="TIGR01979">
    <property type="entry name" value="sufS"/>
    <property type="match status" value="1"/>
</dbReference>
<reference evidence="10 11" key="1">
    <citation type="submission" date="2020-04" db="EMBL/GenBank/DDBJ databases">
        <title>Donghicola sp., a member of the Rhodobacteraceae family isolated from mangrove forest in Thailand.</title>
        <authorList>
            <person name="Charoenyingcharoen P."/>
            <person name="Yukphan P."/>
        </authorList>
    </citation>
    <scope>NUCLEOTIDE SEQUENCE [LARGE SCALE GENOMIC DNA]</scope>
    <source>
        <strain evidence="10 11">C2-DW-16</strain>
    </source>
</reference>
<keyword evidence="4 8" id="KW-0808">Transferase</keyword>
<dbReference type="InterPro" id="IPR020578">
    <property type="entry name" value="Aminotrans_V_PyrdxlP_BS"/>
</dbReference>